<evidence type="ECO:0000256" key="12">
    <source>
        <dbReference type="SAM" id="Phobius"/>
    </source>
</evidence>
<protein>
    <recommendedName>
        <fullName evidence="4">N-acetylgalactosaminide beta-1,3-galactosyltransferase</fullName>
        <ecNumber evidence="4">2.4.1.122</ecNumber>
    </recommendedName>
</protein>
<dbReference type="Pfam" id="PF02434">
    <property type="entry name" value="Fringe"/>
    <property type="match status" value="2"/>
</dbReference>
<dbReference type="PANTHER" id="PTHR23033:SF14">
    <property type="entry name" value="GLYCOPROTEIN-N-ACETYLGALACTOSAMINE 3-BETA-GALACTOSYLTRANSFERASE 1-RELATED"/>
    <property type="match status" value="1"/>
</dbReference>
<dbReference type="PANTHER" id="PTHR23033">
    <property type="entry name" value="BETA1,3-GALACTOSYLTRANSFERASE"/>
    <property type="match status" value="1"/>
</dbReference>
<reference evidence="14" key="1">
    <citation type="submission" date="2021-02" db="EMBL/GenBank/DDBJ databases">
        <authorList>
            <person name="Nowell W R."/>
        </authorList>
    </citation>
    <scope>NUCLEOTIDE SEQUENCE</scope>
</reference>
<evidence type="ECO:0000256" key="10">
    <source>
        <dbReference type="ARBA" id="ARBA00022989"/>
    </source>
</evidence>
<keyword evidence="8" id="KW-0547">Nucleotide-binding</keyword>
<comment type="subcellular location">
    <subcellularLocation>
        <location evidence="1">Membrane</location>
        <topology evidence="1">Single-pass type II membrane protein</topology>
    </subcellularLocation>
</comment>
<dbReference type="GO" id="GO:0016263">
    <property type="term" value="F:glycoprotein-N-acetylgalactosamine 3-beta-galactosyltransferase activity"/>
    <property type="evidence" value="ECO:0007669"/>
    <property type="project" value="UniProtKB-EC"/>
</dbReference>
<gene>
    <name evidence="14" type="ORF">IZO911_LOCUS27906</name>
</gene>
<evidence type="ECO:0000256" key="5">
    <source>
        <dbReference type="ARBA" id="ARBA00022676"/>
    </source>
</evidence>
<evidence type="ECO:0000256" key="7">
    <source>
        <dbReference type="ARBA" id="ARBA00022692"/>
    </source>
</evidence>
<evidence type="ECO:0000256" key="11">
    <source>
        <dbReference type="ARBA" id="ARBA00023136"/>
    </source>
</evidence>
<keyword evidence="6" id="KW-0808">Transferase</keyword>
<evidence type="ECO:0000256" key="4">
    <source>
        <dbReference type="ARBA" id="ARBA00012557"/>
    </source>
</evidence>
<dbReference type="InterPro" id="IPR003378">
    <property type="entry name" value="Fringe-like_glycosylTrfase"/>
</dbReference>
<comment type="caution">
    <text evidence="14">The sequence shown here is derived from an EMBL/GenBank/DDBJ whole genome shotgun (WGS) entry which is preliminary data.</text>
</comment>
<feature type="domain" description="Fringe-like glycosyltransferase" evidence="13">
    <location>
        <begin position="36"/>
        <end position="171"/>
    </location>
</feature>
<evidence type="ECO:0000256" key="3">
    <source>
        <dbReference type="ARBA" id="ARBA00006462"/>
    </source>
</evidence>
<keyword evidence="9" id="KW-0735">Signal-anchor</keyword>
<comment type="similarity">
    <text evidence="3">Belongs to the glycosyltransferase 31 family. Beta3-Gal-T subfamily.</text>
</comment>
<dbReference type="InterPro" id="IPR026050">
    <property type="entry name" value="C1GALT1/C1GALT1_chp1"/>
</dbReference>
<dbReference type="Gene3D" id="3.90.550.50">
    <property type="match status" value="2"/>
</dbReference>
<dbReference type="AlphaFoldDB" id="A0A814VCH0"/>
<evidence type="ECO:0000256" key="2">
    <source>
        <dbReference type="ARBA" id="ARBA00004922"/>
    </source>
</evidence>
<dbReference type="EC" id="2.4.1.122" evidence="4"/>
<evidence type="ECO:0000313" key="14">
    <source>
        <dbReference type="EMBL" id="CAF1188711.1"/>
    </source>
</evidence>
<evidence type="ECO:0000256" key="1">
    <source>
        <dbReference type="ARBA" id="ARBA00004606"/>
    </source>
</evidence>
<keyword evidence="7 12" id="KW-0812">Transmembrane</keyword>
<dbReference type="Proteomes" id="UP000663860">
    <property type="component" value="Unassembled WGS sequence"/>
</dbReference>
<proteinExistence type="inferred from homology"/>
<keyword evidence="10 12" id="KW-1133">Transmembrane helix</keyword>
<organism evidence="14 15">
    <name type="scientific">Adineta steineri</name>
    <dbReference type="NCBI Taxonomy" id="433720"/>
    <lineage>
        <taxon>Eukaryota</taxon>
        <taxon>Metazoa</taxon>
        <taxon>Spiralia</taxon>
        <taxon>Gnathifera</taxon>
        <taxon>Rotifera</taxon>
        <taxon>Eurotatoria</taxon>
        <taxon>Bdelloidea</taxon>
        <taxon>Adinetida</taxon>
        <taxon>Adinetidae</taxon>
        <taxon>Adineta</taxon>
    </lineage>
</organism>
<feature type="domain" description="Fringe-like glycosyltransferase" evidence="13">
    <location>
        <begin position="294"/>
        <end position="440"/>
    </location>
</feature>
<dbReference type="EMBL" id="CAJNOE010000388">
    <property type="protein sequence ID" value="CAF1188711.1"/>
    <property type="molecule type" value="Genomic_DNA"/>
</dbReference>
<keyword evidence="11 12" id="KW-0472">Membrane</keyword>
<sequence length="552" mass="63706">MSYIEFQNIKLGNVTIHPELLSPRILCLILTAPIHFVNRVKAVNATWGPRCDRYFFITEYIPQNMTLEQINFAQQIPIAPIQNITPGYDHLTQKTTLAFLFAYEKYFNDFDWFVKADDDTYLIVENLKAFLSQQNPTEPVTFGYNYKVHVRGGMHAGGASYALSRESLRRFYEAHKDPNSTCRADGGAEDIEIAKCLRTKGVYPGQSLDKQNCELFHPLKYIDHFFGDIVTSFKEMTEHPLQSTRLLSIGFALTCLILITTFYVGSHTNISYIEFQKIKLGNVAIHPELLSPRILCLIVTAPKYFLDRVKAVNATWSPRCDRYFFITEYIPQNMTLQQINFAQQIPIAPIQNITPGYYHLTQKTTLAFLFAYEKYFNDFDWFVKADDDTYLIVENLKAFLSDKNPSEPVTFGYNYKVHVRRGMHAGGASYALSRESLRRFNEAHKDPNSTCLKDGGNEDIEIARCLRTKDVYPGQSLDKQNRELFHPLNYTAHFSGNINTSFREMTEHPLQSGDDCCGDKTISFHYVDPDQIYLMDFCLYKLRSRDVPQRQK</sequence>
<evidence type="ECO:0000256" key="6">
    <source>
        <dbReference type="ARBA" id="ARBA00022679"/>
    </source>
</evidence>
<evidence type="ECO:0000256" key="9">
    <source>
        <dbReference type="ARBA" id="ARBA00022968"/>
    </source>
</evidence>
<feature type="transmembrane region" description="Helical" evidence="12">
    <location>
        <begin position="246"/>
        <end position="265"/>
    </location>
</feature>
<dbReference type="GO" id="GO:0016020">
    <property type="term" value="C:membrane"/>
    <property type="evidence" value="ECO:0007669"/>
    <property type="project" value="UniProtKB-SubCell"/>
</dbReference>
<dbReference type="GO" id="GO:0000166">
    <property type="term" value="F:nucleotide binding"/>
    <property type="evidence" value="ECO:0007669"/>
    <property type="project" value="UniProtKB-KW"/>
</dbReference>
<keyword evidence="5" id="KW-0328">Glycosyltransferase</keyword>
<name>A0A814VCH0_9BILA</name>
<evidence type="ECO:0000313" key="15">
    <source>
        <dbReference type="Proteomes" id="UP000663860"/>
    </source>
</evidence>
<evidence type="ECO:0000256" key="8">
    <source>
        <dbReference type="ARBA" id="ARBA00022741"/>
    </source>
</evidence>
<comment type="pathway">
    <text evidence="2">Protein modification; protein glycosylation.</text>
</comment>
<evidence type="ECO:0000259" key="13">
    <source>
        <dbReference type="Pfam" id="PF02434"/>
    </source>
</evidence>
<accession>A0A814VCH0</accession>